<dbReference type="GO" id="GO:0005829">
    <property type="term" value="C:cytosol"/>
    <property type="evidence" value="ECO:0007669"/>
    <property type="project" value="TreeGrafter"/>
</dbReference>
<evidence type="ECO:0000256" key="1">
    <source>
        <dbReference type="ARBA" id="ARBA00010699"/>
    </source>
</evidence>
<proteinExistence type="inferred from homology"/>
<dbReference type="RefSeq" id="WP_171225583.1">
    <property type="nucleotide sequence ID" value="NZ_CP053085.1"/>
</dbReference>
<dbReference type="InterPro" id="IPR002376">
    <property type="entry name" value="Formyl_transf_N"/>
</dbReference>
<dbReference type="Pfam" id="PF00551">
    <property type="entry name" value="Formyl_trans_N"/>
    <property type="match status" value="1"/>
</dbReference>
<dbReference type="PANTHER" id="PTHR11138">
    <property type="entry name" value="METHIONYL-TRNA FORMYLTRANSFERASE"/>
    <property type="match status" value="1"/>
</dbReference>
<evidence type="ECO:0000313" key="8">
    <source>
        <dbReference type="EMBL" id="QJR36148.1"/>
    </source>
</evidence>
<dbReference type="GO" id="GO:0004479">
    <property type="term" value="F:methionyl-tRNA formyltransferase activity"/>
    <property type="evidence" value="ECO:0007669"/>
    <property type="project" value="UniProtKB-UniRule"/>
</dbReference>
<gene>
    <name evidence="5" type="primary">fmt</name>
    <name evidence="8" type="ORF">HKW67_11855</name>
</gene>
<dbReference type="HAMAP" id="MF_00182">
    <property type="entry name" value="Formyl_trans"/>
    <property type="match status" value="1"/>
</dbReference>
<feature type="binding site" evidence="5">
    <location>
        <begin position="110"/>
        <end position="113"/>
    </location>
    <ligand>
        <name>(6S)-5,6,7,8-tetrahydrofolate</name>
        <dbReference type="ChEBI" id="CHEBI:57453"/>
    </ligand>
</feature>
<accession>A0A6M4IQ83</accession>
<dbReference type="InterPro" id="IPR011034">
    <property type="entry name" value="Formyl_transferase-like_C_sf"/>
</dbReference>
<name>A0A6M4IQ83_9BACT</name>
<dbReference type="AlphaFoldDB" id="A0A6M4IQ83"/>
<dbReference type="InterPro" id="IPR036477">
    <property type="entry name" value="Formyl_transf_N_sf"/>
</dbReference>
<dbReference type="InterPro" id="IPR041711">
    <property type="entry name" value="Met-tRNA-FMT_N"/>
</dbReference>
<dbReference type="EC" id="2.1.2.9" evidence="2 5"/>
<dbReference type="CDD" id="cd08646">
    <property type="entry name" value="FMT_core_Met-tRNA-FMT_N"/>
    <property type="match status" value="1"/>
</dbReference>
<dbReference type="InterPro" id="IPR044135">
    <property type="entry name" value="Met-tRNA-FMT_C"/>
</dbReference>
<keyword evidence="9" id="KW-1185">Reference proteome</keyword>
<keyword evidence="4 5" id="KW-0648">Protein biosynthesis</keyword>
<dbReference type="InterPro" id="IPR005794">
    <property type="entry name" value="Fmt"/>
</dbReference>
<evidence type="ECO:0000259" key="7">
    <source>
        <dbReference type="Pfam" id="PF02911"/>
    </source>
</evidence>
<dbReference type="NCBIfam" id="TIGR00460">
    <property type="entry name" value="fmt"/>
    <property type="match status" value="1"/>
</dbReference>
<dbReference type="EMBL" id="CP053085">
    <property type="protein sequence ID" value="QJR36148.1"/>
    <property type="molecule type" value="Genomic_DNA"/>
</dbReference>
<dbReference type="CDD" id="cd08704">
    <property type="entry name" value="Met_tRNA_FMT_C"/>
    <property type="match status" value="1"/>
</dbReference>
<evidence type="ECO:0000256" key="3">
    <source>
        <dbReference type="ARBA" id="ARBA00022679"/>
    </source>
</evidence>
<dbReference type="InterPro" id="IPR005793">
    <property type="entry name" value="Formyl_trans_C"/>
</dbReference>
<dbReference type="PANTHER" id="PTHR11138:SF5">
    <property type="entry name" value="METHIONYL-TRNA FORMYLTRANSFERASE, MITOCHONDRIAL"/>
    <property type="match status" value="1"/>
</dbReference>
<organism evidence="8 9">
    <name type="scientific">Gemmatimonas groenlandica</name>
    <dbReference type="NCBI Taxonomy" id="2732249"/>
    <lineage>
        <taxon>Bacteria</taxon>
        <taxon>Pseudomonadati</taxon>
        <taxon>Gemmatimonadota</taxon>
        <taxon>Gemmatimonadia</taxon>
        <taxon>Gemmatimonadales</taxon>
        <taxon>Gemmatimonadaceae</taxon>
        <taxon>Gemmatimonas</taxon>
    </lineage>
</organism>
<dbReference type="Gene3D" id="3.40.50.12230">
    <property type="match status" value="1"/>
</dbReference>
<protein>
    <recommendedName>
        <fullName evidence="2 5">Methionyl-tRNA formyltransferase</fullName>
        <ecNumber evidence="2 5">2.1.2.9</ecNumber>
    </recommendedName>
</protein>
<dbReference type="Pfam" id="PF02911">
    <property type="entry name" value="Formyl_trans_C"/>
    <property type="match status" value="1"/>
</dbReference>
<evidence type="ECO:0000256" key="4">
    <source>
        <dbReference type="ARBA" id="ARBA00022917"/>
    </source>
</evidence>
<comment type="function">
    <text evidence="5">Attaches a formyl group to the free amino group of methionyl-tRNA(fMet). The formyl group appears to play a dual role in the initiator identity of N-formylmethionyl-tRNA by promoting its recognition by IF2 and preventing the misappropriation of this tRNA by the elongation apparatus.</text>
</comment>
<evidence type="ECO:0000256" key="5">
    <source>
        <dbReference type="HAMAP-Rule" id="MF_00182"/>
    </source>
</evidence>
<evidence type="ECO:0000259" key="6">
    <source>
        <dbReference type="Pfam" id="PF00551"/>
    </source>
</evidence>
<reference evidence="8 9" key="1">
    <citation type="submission" date="2020-05" db="EMBL/GenBank/DDBJ databases">
        <title>Complete genome sequence of Gemmatimonas greenlandica TET16.</title>
        <authorList>
            <person name="Zeng Y."/>
        </authorList>
    </citation>
    <scope>NUCLEOTIDE SEQUENCE [LARGE SCALE GENOMIC DNA]</scope>
    <source>
        <strain evidence="8 9">TET16</strain>
    </source>
</reference>
<evidence type="ECO:0000313" key="9">
    <source>
        <dbReference type="Proteomes" id="UP000500938"/>
    </source>
</evidence>
<comment type="similarity">
    <text evidence="1 5">Belongs to the Fmt family.</text>
</comment>
<dbReference type="Proteomes" id="UP000500938">
    <property type="component" value="Chromosome"/>
</dbReference>
<comment type="catalytic activity">
    <reaction evidence="5">
        <text>L-methionyl-tRNA(fMet) + (6R)-10-formyltetrahydrofolate = N-formyl-L-methionyl-tRNA(fMet) + (6S)-5,6,7,8-tetrahydrofolate + H(+)</text>
        <dbReference type="Rhea" id="RHEA:24380"/>
        <dbReference type="Rhea" id="RHEA-COMP:9952"/>
        <dbReference type="Rhea" id="RHEA-COMP:9953"/>
        <dbReference type="ChEBI" id="CHEBI:15378"/>
        <dbReference type="ChEBI" id="CHEBI:57453"/>
        <dbReference type="ChEBI" id="CHEBI:78530"/>
        <dbReference type="ChEBI" id="CHEBI:78844"/>
        <dbReference type="ChEBI" id="CHEBI:195366"/>
        <dbReference type="EC" id="2.1.2.9"/>
    </reaction>
</comment>
<dbReference type="SUPFAM" id="SSF53328">
    <property type="entry name" value="Formyltransferase"/>
    <property type="match status" value="1"/>
</dbReference>
<sequence length="321" mass="34268">MRILFWGTPDFAVPPLRALIGEGHDVVGVVTQPDKPRGRSRTQLDPSPVKRVALEEGIPVLQPEKPRGDEFLDAMRALAPDLSVVVAYGCILPKAVIDLPALGTINIHGSILPALRGAAPIQAAILEGMSETGITIMQMVPALDAGDMLHVLRTPIGSDETYGELHDRLSELGALAIVQALAMIDAQIMQPIAQDDTQSTYASKIDRDMARLDFTWSAERVSRVTRAFDPRPGAFATLRGVETKLFSVRVVGDGTNDDLDEPTLASPPGTVRSANDDGLLVRCGEGAVRFMDVQPSGKPRMTAASLARGRGVSVGDLLEPA</sequence>
<evidence type="ECO:0000256" key="2">
    <source>
        <dbReference type="ARBA" id="ARBA00012261"/>
    </source>
</evidence>
<feature type="domain" description="Formyl transferase N-terminal" evidence="6">
    <location>
        <begin position="1"/>
        <end position="181"/>
    </location>
</feature>
<feature type="domain" description="Formyl transferase C-terminal" evidence="7">
    <location>
        <begin position="204"/>
        <end position="310"/>
    </location>
</feature>
<dbReference type="KEGG" id="ggr:HKW67_11855"/>
<keyword evidence="3 5" id="KW-0808">Transferase</keyword>
<dbReference type="SUPFAM" id="SSF50486">
    <property type="entry name" value="FMT C-terminal domain-like"/>
    <property type="match status" value="1"/>
</dbReference>